<evidence type="ECO:0000313" key="1">
    <source>
        <dbReference type="EMBL" id="GBN08755.1"/>
    </source>
</evidence>
<sequence>MFLAMVVDERQNMRESGYGRILKAKTQNQKVKTVVTFKTPSLNFDATDYNELIDWTKCRLPSPPMMKGLITESFASVLQNKSLPEFDFLNFPSNTQIVERCVKLVAESAEKMCGQGSKDGYIGETLFSRSTVPQFDYKSEFKTTSLAKS</sequence>
<reference evidence="1 2" key="1">
    <citation type="journal article" date="2019" name="Sci. Rep.">
        <title>Orb-weaving spider Araneus ventricosus genome elucidates the spidroin gene catalogue.</title>
        <authorList>
            <person name="Kono N."/>
            <person name="Nakamura H."/>
            <person name="Ohtoshi R."/>
            <person name="Moran D.A.P."/>
            <person name="Shinohara A."/>
            <person name="Yoshida Y."/>
            <person name="Fujiwara M."/>
            <person name="Mori M."/>
            <person name="Tomita M."/>
            <person name="Arakawa K."/>
        </authorList>
    </citation>
    <scope>NUCLEOTIDE SEQUENCE [LARGE SCALE GENOMIC DNA]</scope>
</reference>
<proteinExistence type="predicted"/>
<dbReference type="EMBL" id="BGPR01005289">
    <property type="protein sequence ID" value="GBN08755.1"/>
    <property type="molecule type" value="Genomic_DNA"/>
</dbReference>
<dbReference type="Proteomes" id="UP000499080">
    <property type="component" value="Unassembled WGS sequence"/>
</dbReference>
<evidence type="ECO:0000313" key="2">
    <source>
        <dbReference type="Proteomes" id="UP000499080"/>
    </source>
</evidence>
<organism evidence="1 2">
    <name type="scientific">Araneus ventricosus</name>
    <name type="common">Orbweaver spider</name>
    <name type="synonym">Epeira ventricosa</name>
    <dbReference type="NCBI Taxonomy" id="182803"/>
    <lineage>
        <taxon>Eukaryota</taxon>
        <taxon>Metazoa</taxon>
        <taxon>Ecdysozoa</taxon>
        <taxon>Arthropoda</taxon>
        <taxon>Chelicerata</taxon>
        <taxon>Arachnida</taxon>
        <taxon>Araneae</taxon>
        <taxon>Araneomorphae</taxon>
        <taxon>Entelegynae</taxon>
        <taxon>Araneoidea</taxon>
        <taxon>Araneidae</taxon>
        <taxon>Araneus</taxon>
    </lineage>
</organism>
<protein>
    <submittedName>
        <fullName evidence="1">Uncharacterized protein</fullName>
    </submittedName>
</protein>
<dbReference type="PANTHER" id="PTHR46409:SF1">
    <property type="entry name" value="HTH PSQ-TYPE DOMAIN-CONTAINING PROTEIN"/>
    <property type="match status" value="1"/>
</dbReference>
<dbReference type="PANTHER" id="PTHR46409">
    <property type="entry name" value="HTH PSQ-TYPE DOMAIN-CONTAINING PROTEIN"/>
    <property type="match status" value="1"/>
</dbReference>
<keyword evidence="2" id="KW-1185">Reference proteome</keyword>
<gene>
    <name evidence="1" type="ORF">AVEN_9918_1</name>
</gene>
<comment type="caution">
    <text evidence="1">The sequence shown here is derived from an EMBL/GenBank/DDBJ whole genome shotgun (WGS) entry which is preliminary data.</text>
</comment>
<accession>A0A4Y2L2B7</accession>
<dbReference type="AlphaFoldDB" id="A0A4Y2L2B7"/>
<name>A0A4Y2L2B7_ARAVE</name>